<dbReference type="CDD" id="cd03814">
    <property type="entry name" value="GT4-like"/>
    <property type="match status" value="1"/>
</dbReference>
<dbReference type="InterPro" id="IPR028098">
    <property type="entry name" value="Glyco_trans_4-like_N"/>
</dbReference>
<dbReference type="InterPro" id="IPR001296">
    <property type="entry name" value="Glyco_trans_1"/>
</dbReference>
<proteinExistence type="predicted"/>
<organism evidence="1 2">
    <name type="scientific">Acinetobacter bereziniae</name>
    <name type="common">Acinetobacter genomosp. 10</name>
    <dbReference type="NCBI Taxonomy" id="106648"/>
    <lineage>
        <taxon>Bacteria</taxon>
        <taxon>Pseudomonadati</taxon>
        <taxon>Pseudomonadota</taxon>
        <taxon>Gammaproteobacteria</taxon>
        <taxon>Moraxellales</taxon>
        <taxon>Moraxellaceae</taxon>
        <taxon>Acinetobacter</taxon>
    </lineage>
</organism>
<reference evidence="1" key="1">
    <citation type="submission" date="2022-02" db="EMBL/GenBank/DDBJ databases">
        <title>Characterization of Tn125 harboring carbapenem-resistant Acinetobacter bereziniae clinical isolates.</title>
        <authorList>
            <person name="Wong N.-K."/>
            <person name="Pan Q."/>
        </authorList>
    </citation>
    <scope>NUCLEOTIDE SEQUENCE</scope>
    <source>
        <strain evidence="1">GD03393</strain>
    </source>
</reference>
<protein>
    <submittedName>
        <fullName evidence="1">Glycosyltransferase family 1 protein</fullName>
    </submittedName>
</protein>
<evidence type="ECO:0000313" key="1">
    <source>
        <dbReference type="EMBL" id="UUN97365.1"/>
    </source>
</evidence>
<dbReference type="EMBL" id="CP092085">
    <property type="protein sequence ID" value="UUN97365.1"/>
    <property type="molecule type" value="Genomic_DNA"/>
</dbReference>
<name>A0A8I1DIB1_ACIBZ</name>
<evidence type="ECO:0000313" key="2">
    <source>
        <dbReference type="Proteomes" id="UP000644140"/>
    </source>
</evidence>
<dbReference type="Pfam" id="PF13439">
    <property type="entry name" value="Glyco_transf_4"/>
    <property type="match status" value="1"/>
</dbReference>
<dbReference type="PANTHER" id="PTHR45947">
    <property type="entry name" value="SULFOQUINOVOSYL TRANSFERASE SQD2"/>
    <property type="match status" value="1"/>
</dbReference>
<dbReference type="Gene3D" id="3.40.50.2000">
    <property type="entry name" value="Glycogen Phosphorylase B"/>
    <property type="match status" value="2"/>
</dbReference>
<sequence>MNKPFANTLQFKQQDFPDNIQYYFNPNNKKTTTNNDDLIRDLSRPRLKIAIVTETWPPEINGVALSLMQLCRGLQNQGHKILLIRPEQKAQCYDFVPNKECLVNGQSIPKYPDMKFGWPQFLKVSQAISAFTPDVVHIVTEGPLGFTALHAAKTRRIPVSSGFHSQFQEFSRFFDLAFLVKPIQSYLRWFHNATQLTCVPSRDTEIALREFGVTCPLVVVGRGIDTDRFSSQRYSAQLRQQWGADENTTVLIYVGRLSSEKEVNVVIDAYSALRKQSQRQVKLVLVGDGPDRSRLEKMPGAEHVIFMGSLSGTQLAEAYASANVFVFASQVETFGNVVIEAMASGLPIIAYDYACAQLHGKHTQTGWLCSIGDIQQLTQHVLQIPDNNMLKRMGQQAMQDVQSIGWQHPVHQFEEALYQVTQYAKRLT</sequence>
<dbReference type="InterPro" id="IPR050194">
    <property type="entry name" value="Glycosyltransferase_grp1"/>
</dbReference>
<dbReference type="RefSeq" id="WP_151780521.1">
    <property type="nucleotide sequence ID" value="NZ_BKNL01000001.1"/>
</dbReference>
<dbReference type="Proteomes" id="UP000644140">
    <property type="component" value="Chromosome"/>
</dbReference>
<dbReference type="AlphaFoldDB" id="A0A8I1DIB1"/>
<dbReference type="Pfam" id="PF00534">
    <property type="entry name" value="Glycos_transf_1"/>
    <property type="match status" value="1"/>
</dbReference>
<gene>
    <name evidence="1" type="ORF">I9054_018835</name>
</gene>
<accession>A0A8I1DIB1</accession>
<dbReference type="GO" id="GO:0016757">
    <property type="term" value="F:glycosyltransferase activity"/>
    <property type="evidence" value="ECO:0007669"/>
    <property type="project" value="InterPro"/>
</dbReference>
<dbReference type="PANTHER" id="PTHR45947:SF3">
    <property type="entry name" value="SULFOQUINOVOSYL TRANSFERASE SQD2"/>
    <property type="match status" value="1"/>
</dbReference>
<dbReference type="SUPFAM" id="SSF53756">
    <property type="entry name" value="UDP-Glycosyltransferase/glycogen phosphorylase"/>
    <property type="match status" value="1"/>
</dbReference>